<protein>
    <submittedName>
        <fullName evidence="2">Uncharacterized protein</fullName>
    </submittedName>
</protein>
<reference evidence="2" key="1">
    <citation type="submission" date="2022-11" db="UniProtKB">
        <authorList>
            <consortium name="WormBaseParasite"/>
        </authorList>
    </citation>
    <scope>IDENTIFICATION</scope>
</reference>
<organism evidence="1 2">
    <name type="scientific">Panagrolaimus sp. PS1159</name>
    <dbReference type="NCBI Taxonomy" id="55785"/>
    <lineage>
        <taxon>Eukaryota</taxon>
        <taxon>Metazoa</taxon>
        <taxon>Ecdysozoa</taxon>
        <taxon>Nematoda</taxon>
        <taxon>Chromadorea</taxon>
        <taxon>Rhabditida</taxon>
        <taxon>Tylenchina</taxon>
        <taxon>Panagrolaimomorpha</taxon>
        <taxon>Panagrolaimoidea</taxon>
        <taxon>Panagrolaimidae</taxon>
        <taxon>Panagrolaimus</taxon>
    </lineage>
</organism>
<name>A0AC35G603_9BILA</name>
<sequence length="188" mass="21634">MASKIDNHSFIEQSLMIAENQYYNLNFNQIEKCATLIPVQTNCKPNNDKYCVIGNYEQNEKLQSWNKPSKFSTFFSTLNEDIDDFKKRWKNENTLKTNNKSILSLHISAYENPVVSDLFGAENTEGLKKEKFGSIKKRCFSDSLKSRNPFGFPRQQNGNQRNKPEVMHFKASQQLIGSNRPSSAVSFS</sequence>
<accession>A0AC35G603</accession>
<dbReference type="Proteomes" id="UP000887580">
    <property type="component" value="Unplaced"/>
</dbReference>
<evidence type="ECO:0000313" key="1">
    <source>
        <dbReference type="Proteomes" id="UP000887580"/>
    </source>
</evidence>
<dbReference type="WBParaSite" id="PS1159_v2.g24343.t1">
    <property type="protein sequence ID" value="PS1159_v2.g24343.t1"/>
    <property type="gene ID" value="PS1159_v2.g24343"/>
</dbReference>
<proteinExistence type="predicted"/>
<evidence type="ECO:0000313" key="2">
    <source>
        <dbReference type="WBParaSite" id="PS1159_v2.g24343.t1"/>
    </source>
</evidence>